<feature type="chain" id="PRO_5045648671" evidence="1">
    <location>
        <begin position="26"/>
        <end position="466"/>
    </location>
</feature>
<keyword evidence="3" id="KW-1185">Reference proteome</keyword>
<organism evidence="2 3">
    <name type="scientific">Pseudoalteromonas spongiae</name>
    <dbReference type="NCBI Taxonomy" id="298657"/>
    <lineage>
        <taxon>Bacteria</taxon>
        <taxon>Pseudomonadati</taxon>
        <taxon>Pseudomonadota</taxon>
        <taxon>Gammaproteobacteria</taxon>
        <taxon>Alteromonadales</taxon>
        <taxon>Pseudoalteromonadaceae</taxon>
        <taxon>Pseudoalteromonas</taxon>
    </lineage>
</organism>
<protein>
    <submittedName>
        <fullName evidence="2">Alkaline phosphatase PhoX</fullName>
    </submittedName>
</protein>
<dbReference type="Pfam" id="PF05787">
    <property type="entry name" value="PhoX"/>
    <property type="match status" value="1"/>
</dbReference>
<dbReference type="EMBL" id="JBAWKS010000002">
    <property type="protein sequence ID" value="MEI4551491.1"/>
    <property type="molecule type" value="Genomic_DNA"/>
</dbReference>
<name>A0ABU8EWY8_9GAMM</name>
<evidence type="ECO:0000313" key="2">
    <source>
        <dbReference type="EMBL" id="MEI4551491.1"/>
    </source>
</evidence>
<dbReference type="InterPro" id="IPR008557">
    <property type="entry name" value="PhoX"/>
</dbReference>
<evidence type="ECO:0000256" key="1">
    <source>
        <dbReference type="SAM" id="SignalP"/>
    </source>
</evidence>
<proteinExistence type="predicted"/>
<feature type="signal peptide" evidence="1">
    <location>
        <begin position="1"/>
        <end position="25"/>
    </location>
</feature>
<dbReference type="RefSeq" id="WP_336436459.1">
    <property type="nucleotide sequence ID" value="NZ_JBAWKS010000002.1"/>
</dbReference>
<dbReference type="SUPFAM" id="SSF63829">
    <property type="entry name" value="Calcium-dependent phosphotriesterase"/>
    <property type="match status" value="1"/>
</dbReference>
<dbReference type="PROSITE" id="PS51257">
    <property type="entry name" value="PROKAR_LIPOPROTEIN"/>
    <property type="match status" value="1"/>
</dbReference>
<keyword evidence="1" id="KW-0732">Signal</keyword>
<dbReference type="PANTHER" id="PTHR35399">
    <property type="entry name" value="SLR8030 PROTEIN"/>
    <property type="match status" value="1"/>
</dbReference>
<reference evidence="2 3" key="1">
    <citation type="submission" date="2023-12" db="EMBL/GenBank/DDBJ databases">
        <title>Friends and Foes: Symbiotic and Algicidal bacterial influence on Karenia brevis blooms.</title>
        <authorList>
            <person name="Fei C."/>
            <person name="Mohamed A.R."/>
            <person name="Booker A."/>
            <person name="Arshad M."/>
            <person name="Klass S."/>
            <person name="Ahn S."/>
            <person name="Gilbert P.M."/>
            <person name="Heil C.A."/>
            <person name="Martinez J.M."/>
            <person name="Amin S.A."/>
        </authorList>
    </citation>
    <scope>NUCLEOTIDE SEQUENCE [LARGE SCALE GENOMIC DNA]</scope>
    <source>
        <strain evidence="2 3">CE15</strain>
    </source>
</reference>
<gene>
    <name evidence="2" type="ORF">WAE96_17575</name>
</gene>
<dbReference type="Proteomes" id="UP001382455">
    <property type="component" value="Unassembled WGS sequence"/>
</dbReference>
<dbReference type="PANTHER" id="PTHR35399:SF4">
    <property type="entry name" value="MEMBRANE PROTEIN"/>
    <property type="match status" value="1"/>
</dbReference>
<comment type="caution">
    <text evidence="2">The sequence shown here is derived from an EMBL/GenBank/DDBJ whole genome shotgun (WGS) entry which is preliminary data.</text>
</comment>
<evidence type="ECO:0000313" key="3">
    <source>
        <dbReference type="Proteomes" id="UP001382455"/>
    </source>
</evidence>
<sequence length="466" mass="51474">MVSRRQFTKNTVTLAFMGLSSSLLGCAISPSSNSNRASTPSVRGYGDLVEDPKGLIDLPKGFSYRVVSSLNNEMSDGLTVPDRADGMGCFALDETRVALVRNHELSPKHLDDASNKIKHHISDLAYDSQHSKVALPGGTTHIIYNLRTQKVEREFYSLVGTIRNCAGGITPWGSWLTCEESVATPDGEINKSHGYVFEVPATATGLVEAQPLRAMGRFNHEAAAVDPRTGIVYLTEDRGDSLFYRFIPKVKEKLHLGGQLQALVFKHSKQFDTRNWQLTTLPLAKWFEVEWINLDNPESPEDDLRKRGYEAGAAVFARGEGIHFGENELYFCCTNGGAKQLGQIMRYQPSAFEGTDNEAEHPALLQLFLESSDKSLYNFGDNLTVMPNSHLLVCEDQYSLFPDNYLRGVTPSGAVYPFAKININTEPAGACFSPDGEVLFVNLYSPTRTLAITGPWQNFINEAAEA</sequence>
<accession>A0ABU8EWY8</accession>